<dbReference type="GO" id="GO:0061630">
    <property type="term" value="F:ubiquitin protein ligase activity"/>
    <property type="evidence" value="ECO:0007669"/>
    <property type="project" value="UniProtKB-UniRule"/>
</dbReference>
<dbReference type="GO" id="GO:0006511">
    <property type="term" value="P:ubiquitin-dependent protein catabolic process"/>
    <property type="evidence" value="ECO:0007669"/>
    <property type="project" value="UniProtKB-UniRule"/>
</dbReference>
<dbReference type="Pfam" id="PF13920">
    <property type="entry name" value="zf-C3HC4_3"/>
    <property type="match status" value="1"/>
</dbReference>
<keyword evidence="3 6" id="KW-0808">Transferase</keyword>
<comment type="subcellular location">
    <subcellularLocation>
        <location evidence="6">Endoplasmic reticulum membrane</location>
        <topology evidence="6">Single-pass type IV membrane protein</topology>
    </subcellularLocation>
</comment>
<keyword evidence="6" id="KW-0256">Endoplasmic reticulum</keyword>
<evidence type="ECO:0000256" key="5">
    <source>
        <dbReference type="PROSITE-ProRule" id="PRU00175"/>
    </source>
</evidence>
<dbReference type="PROSITE" id="PS50089">
    <property type="entry name" value="ZF_RING_2"/>
    <property type="match status" value="1"/>
</dbReference>
<dbReference type="PANTHER" id="PTHR12313">
    <property type="entry name" value="E3 UBIQUITIN-PROTEIN LIGASE RNF5-RELATED"/>
    <property type="match status" value="1"/>
</dbReference>
<keyword evidence="6" id="KW-0862">Zinc</keyword>
<comment type="domain">
    <text evidence="6">The RING-type zinc finger domain is responsible for E3 ligase activity.</text>
</comment>
<keyword evidence="6" id="KW-0479">Metal-binding</keyword>
<evidence type="ECO:0000259" key="8">
    <source>
        <dbReference type="PROSITE" id="PS50089"/>
    </source>
</evidence>
<evidence type="ECO:0000313" key="9">
    <source>
        <dbReference type="EMBL" id="KAF5738356.1"/>
    </source>
</evidence>
<feature type="compositionally biased region" description="Polar residues" evidence="7">
    <location>
        <begin position="404"/>
        <end position="420"/>
    </location>
</feature>
<sequence length="462" mass="50798">MDLDLNQEPLEPSHGSMLGLGSLINDLETAHGRIEERIRRLEAVTSRARWHQRWRHPQSTDQEVDISVVSAAPEVQDGNGPITAEDSVSVHERMVPYGRNGKQYGNTFLIARALATDMDDRKAANDRDGFFDCHICLDIPKDPILTCCGHLFCWPCFYQLPYAYSNVKECPACNGEVTDTGITPIYGNGNGDGTSSSKLEESGLIVPPRPRANRTETLRQQLLNRGTFSAPVEVTVVRENIVDAVQERIHQQEDLNGHVPEERSNILSSQSHASQMLPAIAIEGNQRHRSLQASRLLLQGAASLSSALNSATDSAERLVEDLEAYINTHGRRRHRRRLHVDTDSLSHIISVGQPGNGTHETAEEIDSTVPPSASYMSSPEAAATAAHIIVDNHATNTVEINGSAAMSSSSRIQTDMSTASDSEDTMRISSNYAPSSSRRRTEVGLSDVDGGFSYEPRRRRIE</sequence>
<comment type="catalytic activity">
    <reaction evidence="1 6">
        <text>S-ubiquitinyl-[E2 ubiquitin-conjugating enzyme]-L-cysteine + [acceptor protein]-L-lysine = [E2 ubiquitin-conjugating enzyme]-L-cysteine + N(6)-ubiquitinyl-[acceptor protein]-L-lysine.</text>
        <dbReference type="EC" id="2.3.2.27"/>
    </reaction>
</comment>
<evidence type="ECO:0000256" key="3">
    <source>
        <dbReference type="ARBA" id="ARBA00022679"/>
    </source>
</evidence>
<dbReference type="UniPathway" id="UPA00143"/>
<feature type="compositionally biased region" description="Polar residues" evidence="7">
    <location>
        <begin position="427"/>
        <end position="436"/>
    </location>
</feature>
<dbReference type="FunCoup" id="A0A7J7CWU1">
    <property type="interactions" value="519"/>
</dbReference>
<evidence type="ECO:0000256" key="2">
    <source>
        <dbReference type="ARBA" id="ARBA00004906"/>
    </source>
</evidence>
<keyword evidence="5 6" id="KW-0863">Zinc-finger</keyword>
<dbReference type="AlphaFoldDB" id="A0A7J7CWU1"/>
<dbReference type="InParanoid" id="A0A7J7CWU1"/>
<dbReference type="InterPro" id="IPR045103">
    <property type="entry name" value="RNF5/RNF185-like"/>
</dbReference>
<accession>A0A7J7CWU1</accession>
<proteinExistence type="predicted"/>
<dbReference type="CDD" id="cd16534">
    <property type="entry name" value="RING-HC_RNF5-like"/>
    <property type="match status" value="1"/>
</dbReference>
<name>A0A7J7CWU1_TRIWF</name>
<dbReference type="GO" id="GO:0016567">
    <property type="term" value="P:protein ubiquitination"/>
    <property type="evidence" value="ECO:0007669"/>
    <property type="project" value="UniProtKB-UniPathway"/>
</dbReference>
<dbReference type="InterPro" id="IPR001841">
    <property type="entry name" value="Znf_RING"/>
</dbReference>
<feature type="region of interest" description="Disordered" evidence="7">
    <location>
        <begin position="404"/>
        <end position="462"/>
    </location>
</feature>
<dbReference type="EC" id="2.3.2.27" evidence="6"/>
<comment type="caution">
    <text evidence="9">The sequence shown here is derived from an EMBL/GenBank/DDBJ whole genome shotgun (WGS) entry which is preliminary data.</text>
</comment>
<dbReference type="GO" id="GO:0005789">
    <property type="term" value="C:endoplasmic reticulum membrane"/>
    <property type="evidence" value="ECO:0007669"/>
    <property type="project" value="UniProtKB-SubCell"/>
</dbReference>
<evidence type="ECO:0000256" key="1">
    <source>
        <dbReference type="ARBA" id="ARBA00000900"/>
    </source>
</evidence>
<keyword evidence="10" id="KW-1185">Reference proteome</keyword>
<keyword evidence="4 6" id="KW-0833">Ubl conjugation pathway</keyword>
<organism evidence="9 10">
    <name type="scientific">Tripterygium wilfordii</name>
    <name type="common">Thunder God vine</name>
    <dbReference type="NCBI Taxonomy" id="458696"/>
    <lineage>
        <taxon>Eukaryota</taxon>
        <taxon>Viridiplantae</taxon>
        <taxon>Streptophyta</taxon>
        <taxon>Embryophyta</taxon>
        <taxon>Tracheophyta</taxon>
        <taxon>Spermatophyta</taxon>
        <taxon>Magnoliopsida</taxon>
        <taxon>eudicotyledons</taxon>
        <taxon>Gunneridae</taxon>
        <taxon>Pentapetalae</taxon>
        <taxon>rosids</taxon>
        <taxon>fabids</taxon>
        <taxon>Celastrales</taxon>
        <taxon>Celastraceae</taxon>
        <taxon>Tripterygium</taxon>
    </lineage>
</organism>
<dbReference type="SUPFAM" id="SSF57850">
    <property type="entry name" value="RING/U-box"/>
    <property type="match status" value="1"/>
</dbReference>
<feature type="region of interest" description="Disordered" evidence="7">
    <location>
        <begin position="187"/>
        <end position="210"/>
    </location>
</feature>
<evidence type="ECO:0000256" key="6">
    <source>
        <dbReference type="RuleBase" id="RU369090"/>
    </source>
</evidence>
<reference evidence="9 10" key="1">
    <citation type="journal article" date="2020" name="Nat. Commun.">
        <title>Genome of Tripterygium wilfordii and identification of cytochrome P450 involved in triptolide biosynthesis.</title>
        <authorList>
            <person name="Tu L."/>
            <person name="Su P."/>
            <person name="Zhang Z."/>
            <person name="Gao L."/>
            <person name="Wang J."/>
            <person name="Hu T."/>
            <person name="Zhou J."/>
            <person name="Zhang Y."/>
            <person name="Zhao Y."/>
            <person name="Liu Y."/>
            <person name="Song Y."/>
            <person name="Tong Y."/>
            <person name="Lu Y."/>
            <person name="Yang J."/>
            <person name="Xu C."/>
            <person name="Jia M."/>
            <person name="Peters R.J."/>
            <person name="Huang L."/>
            <person name="Gao W."/>
        </authorList>
    </citation>
    <scope>NUCLEOTIDE SEQUENCE [LARGE SCALE GENOMIC DNA]</scope>
    <source>
        <strain evidence="10">cv. XIE 37</strain>
        <tissue evidence="9">Leaf</tissue>
    </source>
</reference>
<dbReference type="Gene3D" id="3.30.40.10">
    <property type="entry name" value="Zinc/RING finger domain, C3HC4 (zinc finger)"/>
    <property type="match status" value="1"/>
</dbReference>
<comment type="pathway">
    <text evidence="2 6">Protein modification; protein ubiquitination.</text>
</comment>
<dbReference type="EMBL" id="JAAARO010000013">
    <property type="protein sequence ID" value="KAF5738356.1"/>
    <property type="molecule type" value="Genomic_DNA"/>
</dbReference>
<protein>
    <recommendedName>
        <fullName evidence="6">E3 ubiquitin-protein ligase RMA</fullName>
        <ecNumber evidence="6">2.3.2.27</ecNumber>
    </recommendedName>
    <alternativeName>
        <fullName evidence="6">Protein RING membrane-anchor</fullName>
    </alternativeName>
    <alternativeName>
        <fullName evidence="6">RING-type E3 ubiquitin transferase RMA</fullName>
    </alternativeName>
</protein>
<dbReference type="Proteomes" id="UP000593562">
    <property type="component" value="Unassembled WGS sequence"/>
</dbReference>
<feature type="domain" description="RING-type" evidence="8">
    <location>
        <begin position="133"/>
        <end position="174"/>
    </location>
</feature>
<gene>
    <name evidence="9" type="ORF">HS088_TW13G01254</name>
</gene>
<dbReference type="SMART" id="SM00184">
    <property type="entry name" value="RING"/>
    <property type="match status" value="1"/>
</dbReference>
<dbReference type="InterPro" id="IPR013083">
    <property type="entry name" value="Znf_RING/FYVE/PHD"/>
</dbReference>
<evidence type="ECO:0000256" key="7">
    <source>
        <dbReference type="SAM" id="MobiDB-lite"/>
    </source>
</evidence>
<evidence type="ECO:0000256" key="4">
    <source>
        <dbReference type="ARBA" id="ARBA00022786"/>
    </source>
</evidence>
<comment type="function">
    <text evidence="6">E3 ubiquitin-protein ligase.</text>
</comment>
<dbReference type="GO" id="GO:0008270">
    <property type="term" value="F:zinc ion binding"/>
    <property type="evidence" value="ECO:0007669"/>
    <property type="project" value="UniProtKB-KW"/>
</dbReference>
<evidence type="ECO:0000313" key="10">
    <source>
        <dbReference type="Proteomes" id="UP000593562"/>
    </source>
</evidence>